<protein>
    <recommendedName>
        <fullName evidence="3">Molybdopterin synthase sulfur carrier subunit</fullName>
    </recommendedName>
</protein>
<dbReference type="PANTHER" id="PTHR33359">
    <property type="entry name" value="MOLYBDOPTERIN SYNTHASE SULFUR CARRIER SUBUNIT"/>
    <property type="match status" value="1"/>
</dbReference>
<accession>A0ABV8CP07</accession>
<comment type="caution">
    <text evidence="4">The sequence shown here is derived from an EMBL/GenBank/DDBJ whole genome shotgun (WGS) entry which is preliminary data.</text>
</comment>
<reference evidence="5" key="1">
    <citation type="journal article" date="2019" name="Int. J. Syst. Evol. Microbiol.">
        <title>The Global Catalogue of Microorganisms (GCM) 10K type strain sequencing project: providing services to taxonomists for standard genome sequencing and annotation.</title>
        <authorList>
            <consortium name="The Broad Institute Genomics Platform"/>
            <consortium name="The Broad Institute Genome Sequencing Center for Infectious Disease"/>
            <person name="Wu L."/>
            <person name="Ma J."/>
        </authorList>
    </citation>
    <scope>NUCLEOTIDE SEQUENCE [LARGE SCALE GENOMIC DNA]</scope>
    <source>
        <strain evidence="5">CCUG 54939</strain>
    </source>
</reference>
<evidence type="ECO:0000313" key="4">
    <source>
        <dbReference type="EMBL" id="MFC3913945.1"/>
    </source>
</evidence>
<dbReference type="RefSeq" id="WP_377152358.1">
    <property type="nucleotide sequence ID" value="NZ_JBHSAF010000014.1"/>
</dbReference>
<dbReference type="NCBIfam" id="TIGR01682">
    <property type="entry name" value="moaD"/>
    <property type="match status" value="1"/>
</dbReference>
<name>A0ABV8CP07_9GAMM</name>
<evidence type="ECO:0000256" key="3">
    <source>
        <dbReference type="ARBA" id="ARBA00024247"/>
    </source>
</evidence>
<dbReference type="Proteomes" id="UP001595692">
    <property type="component" value="Unassembled WGS sequence"/>
</dbReference>
<evidence type="ECO:0000313" key="5">
    <source>
        <dbReference type="Proteomes" id="UP001595692"/>
    </source>
</evidence>
<sequence>MITVRFFASLREQLAVSQLRLDDVPASAGALRQQLMQRGTRWEYALADREVLVAVNQVVRDDSCPLQAGDEVAFFPPVTGG</sequence>
<organism evidence="4 5">
    <name type="scientific">Pseudaeromonas sharmana</name>
    <dbReference type="NCBI Taxonomy" id="328412"/>
    <lineage>
        <taxon>Bacteria</taxon>
        <taxon>Pseudomonadati</taxon>
        <taxon>Pseudomonadota</taxon>
        <taxon>Gammaproteobacteria</taxon>
        <taxon>Aeromonadales</taxon>
        <taxon>Aeromonadaceae</taxon>
        <taxon>Pseudaeromonas</taxon>
    </lineage>
</organism>
<dbReference type="InterPro" id="IPR016155">
    <property type="entry name" value="Mopterin_synth/thiamin_S_b"/>
</dbReference>
<proteinExistence type="inferred from homology"/>
<evidence type="ECO:0000256" key="2">
    <source>
        <dbReference type="ARBA" id="ARBA00024200"/>
    </source>
</evidence>
<dbReference type="InterPro" id="IPR003749">
    <property type="entry name" value="ThiS/MoaD-like"/>
</dbReference>
<dbReference type="Pfam" id="PF02597">
    <property type="entry name" value="ThiS"/>
    <property type="match status" value="1"/>
</dbReference>
<dbReference type="InterPro" id="IPR012675">
    <property type="entry name" value="Beta-grasp_dom_sf"/>
</dbReference>
<keyword evidence="1" id="KW-0547">Nucleotide-binding</keyword>
<evidence type="ECO:0000256" key="1">
    <source>
        <dbReference type="ARBA" id="ARBA00022741"/>
    </source>
</evidence>
<dbReference type="PANTHER" id="PTHR33359:SF1">
    <property type="entry name" value="MOLYBDOPTERIN SYNTHASE SULFUR CARRIER SUBUNIT"/>
    <property type="match status" value="1"/>
</dbReference>
<gene>
    <name evidence="4" type="primary">moaD</name>
    <name evidence="4" type="ORF">ACFOSS_10760</name>
</gene>
<comment type="similarity">
    <text evidence="2">Belongs to the MoaD family.</text>
</comment>
<keyword evidence="5" id="KW-1185">Reference proteome</keyword>
<dbReference type="CDD" id="cd00754">
    <property type="entry name" value="Ubl_MoaD"/>
    <property type="match status" value="1"/>
</dbReference>
<dbReference type="EMBL" id="JBHSAF010000014">
    <property type="protein sequence ID" value="MFC3913945.1"/>
    <property type="molecule type" value="Genomic_DNA"/>
</dbReference>
<dbReference type="InterPro" id="IPR044672">
    <property type="entry name" value="MOCS2A"/>
</dbReference>
<dbReference type="SUPFAM" id="SSF54285">
    <property type="entry name" value="MoaD/ThiS"/>
    <property type="match status" value="1"/>
</dbReference>
<dbReference type="Gene3D" id="3.10.20.30">
    <property type="match status" value="1"/>
</dbReference>